<dbReference type="Proteomes" id="UP000276953">
    <property type="component" value="Unassembled WGS sequence"/>
</dbReference>
<evidence type="ECO:0000313" key="2">
    <source>
        <dbReference type="Proteomes" id="UP000276953"/>
    </source>
</evidence>
<gene>
    <name evidence="1" type="ORF">EJ377_06555</name>
</gene>
<comment type="caution">
    <text evidence="1">The sequence shown here is derived from an EMBL/GenBank/DDBJ whole genome shotgun (WGS) entry which is preliminary data.</text>
</comment>
<proteinExistence type="predicted"/>
<reference evidence="1 2" key="1">
    <citation type="submission" date="2018-12" db="EMBL/GenBank/DDBJ databases">
        <title>Draft Genome Sequence of Chryseobacterium arthrosphaerae strain ED882-96 Isolated from the Blood of a Patient with Liver Cirrhosis in Taiwan.</title>
        <authorList>
            <person name="Lin J.-N."/>
            <person name="Lai C.-H."/>
            <person name="Yang C.-H."/>
            <person name="Huang Y.-H."/>
        </authorList>
    </citation>
    <scope>NUCLEOTIDE SEQUENCE [LARGE SCALE GENOMIC DNA]</scope>
    <source>
        <strain evidence="1 2">ED882-96</strain>
    </source>
</reference>
<name>A0A3S0QJC5_9FLAO</name>
<dbReference type="AlphaFoldDB" id="A0A3S0QJC5"/>
<protein>
    <submittedName>
        <fullName evidence="1">Uncharacterized protein</fullName>
    </submittedName>
</protein>
<dbReference type="EMBL" id="RYFC01000001">
    <property type="protein sequence ID" value="RTZ50469.1"/>
    <property type="molecule type" value="Genomic_DNA"/>
</dbReference>
<accession>A0A3S0QJC5</accession>
<organism evidence="1 2">
    <name type="scientific">Chryseobacterium arthrosphaerae</name>
    <dbReference type="NCBI Taxonomy" id="651561"/>
    <lineage>
        <taxon>Bacteria</taxon>
        <taxon>Pseudomonadati</taxon>
        <taxon>Bacteroidota</taxon>
        <taxon>Flavobacteriia</taxon>
        <taxon>Flavobacteriales</taxon>
        <taxon>Weeksellaceae</taxon>
        <taxon>Chryseobacterium group</taxon>
        <taxon>Chryseobacterium</taxon>
    </lineage>
</organism>
<sequence>MTILTGKLGTGKSLLLNMITGFSNPAQERSF</sequence>
<dbReference type="SUPFAM" id="SSF52540">
    <property type="entry name" value="P-loop containing nucleoside triphosphate hydrolases"/>
    <property type="match status" value="1"/>
</dbReference>
<dbReference type="InterPro" id="IPR027417">
    <property type="entry name" value="P-loop_NTPase"/>
</dbReference>
<evidence type="ECO:0000313" key="1">
    <source>
        <dbReference type="EMBL" id="RTZ50469.1"/>
    </source>
</evidence>